<dbReference type="EMBL" id="ACZK01000033">
    <property type="protein sequence ID" value="EHG21213.1"/>
    <property type="molecule type" value="Genomic_DNA"/>
</dbReference>
<dbReference type="EC" id="5.4.99.-" evidence="4"/>
<dbReference type="RefSeq" id="WP_009348329.1">
    <property type="nucleotide sequence ID" value="NZ_JH376834.1"/>
</dbReference>
<proteinExistence type="inferred from homology"/>
<accession>G5GDZ4</accession>
<dbReference type="Proteomes" id="UP000015993">
    <property type="component" value="Unassembled WGS sequence"/>
</dbReference>
<dbReference type="InterPro" id="IPR020103">
    <property type="entry name" value="PsdUridine_synth_cat_dom_sf"/>
</dbReference>
<dbReference type="SUPFAM" id="SSF55174">
    <property type="entry name" value="Alpha-L RNA-binding motif"/>
    <property type="match status" value="1"/>
</dbReference>
<comment type="caution">
    <text evidence="6">The sequence shown here is derived from an EMBL/GenBank/DDBJ whole genome shotgun (WGS) entry which is preliminary data.</text>
</comment>
<evidence type="ECO:0000256" key="3">
    <source>
        <dbReference type="PROSITE-ProRule" id="PRU00182"/>
    </source>
</evidence>
<dbReference type="Gene3D" id="3.30.2350.10">
    <property type="entry name" value="Pseudouridine synthase"/>
    <property type="match status" value="1"/>
</dbReference>
<comment type="similarity">
    <text evidence="1 4">Belongs to the pseudouridine synthase RluA family.</text>
</comment>
<evidence type="ECO:0000313" key="6">
    <source>
        <dbReference type="EMBL" id="EHG21213.1"/>
    </source>
</evidence>
<keyword evidence="3" id="KW-0694">RNA-binding</keyword>
<dbReference type="InterPro" id="IPR006145">
    <property type="entry name" value="PsdUridine_synth_RsuA/RluA"/>
</dbReference>
<keyword evidence="7" id="KW-1185">Reference proteome</keyword>
<dbReference type="PANTHER" id="PTHR21600:SF44">
    <property type="entry name" value="RIBOSOMAL LARGE SUBUNIT PSEUDOURIDINE SYNTHASE D"/>
    <property type="match status" value="1"/>
</dbReference>
<gene>
    <name evidence="6" type="ORF">HMPREF9332_01796</name>
</gene>
<dbReference type="eggNOG" id="COG0564">
    <property type="taxonomic scope" value="Bacteria"/>
</dbReference>
<comment type="catalytic activity">
    <reaction evidence="4">
        <text>a uridine in RNA = a pseudouridine in RNA</text>
        <dbReference type="Rhea" id="RHEA:48348"/>
        <dbReference type="Rhea" id="RHEA-COMP:12068"/>
        <dbReference type="Rhea" id="RHEA-COMP:12069"/>
        <dbReference type="ChEBI" id="CHEBI:65314"/>
        <dbReference type="ChEBI" id="CHEBI:65315"/>
    </reaction>
</comment>
<dbReference type="GO" id="GO:0000455">
    <property type="term" value="P:enzyme-directed rRNA pseudouridine synthesis"/>
    <property type="evidence" value="ECO:0007669"/>
    <property type="project" value="TreeGrafter"/>
</dbReference>
<dbReference type="NCBIfam" id="TIGR00005">
    <property type="entry name" value="rluA_subfam"/>
    <property type="match status" value="1"/>
</dbReference>
<dbReference type="GO" id="GO:0009982">
    <property type="term" value="F:pseudouridine synthase activity"/>
    <property type="evidence" value="ECO:0007669"/>
    <property type="project" value="InterPro"/>
</dbReference>
<dbReference type="PANTHER" id="PTHR21600">
    <property type="entry name" value="MITOCHONDRIAL RNA PSEUDOURIDINE SYNTHASE"/>
    <property type="match status" value="1"/>
</dbReference>
<protein>
    <recommendedName>
        <fullName evidence="4">Pseudouridine synthase</fullName>
        <ecNumber evidence="4">5.4.99.-</ecNumber>
    </recommendedName>
</protein>
<dbReference type="InterPro" id="IPR050188">
    <property type="entry name" value="RluA_PseudoU_synthase"/>
</dbReference>
<dbReference type="STRING" id="679199.HMPREF9332_01796"/>
<name>G5GDZ4_9BACT</name>
<dbReference type="HOGENOM" id="CLU_016902_8_5_10"/>
<keyword evidence="4" id="KW-0413">Isomerase</keyword>
<dbReference type="GO" id="GO:0003723">
    <property type="term" value="F:RNA binding"/>
    <property type="evidence" value="ECO:0007669"/>
    <property type="project" value="UniProtKB-KW"/>
</dbReference>
<dbReference type="AlphaFoldDB" id="G5GDZ4"/>
<feature type="active site" evidence="2">
    <location>
        <position position="137"/>
    </location>
</feature>
<organism evidence="6 7">
    <name type="scientific">Alloprevotella rava F0323</name>
    <dbReference type="NCBI Taxonomy" id="679199"/>
    <lineage>
        <taxon>Bacteria</taxon>
        <taxon>Pseudomonadati</taxon>
        <taxon>Bacteroidota</taxon>
        <taxon>Bacteroidia</taxon>
        <taxon>Bacteroidales</taxon>
        <taxon>Prevotellaceae</taxon>
        <taxon>Alloprevotella</taxon>
    </lineage>
</organism>
<dbReference type="CDD" id="cd00165">
    <property type="entry name" value="S4"/>
    <property type="match status" value="1"/>
</dbReference>
<dbReference type="SUPFAM" id="SSF55120">
    <property type="entry name" value="Pseudouridine synthase"/>
    <property type="match status" value="1"/>
</dbReference>
<evidence type="ECO:0000256" key="2">
    <source>
        <dbReference type="PIRSR" id="PIRSR606225-1"/>
    </source>
</evidence>
<reference evidence="6 7" key="1">
    <citation type="submission" date="2011-08" db="EMBL/GenBank/DDBJ databases">
        <title>The Genome Sequence of Prevotella sp. oral taxon 302 str. F0323.</title>
        <authorList>
            <consortium name="The Broad Institute Genome Sequencing Platform"/>
            <person name="Earl A."/>
            <person name="Ward D."/>
            <person name="Feldgarden M."/>
            <person name="Gevers D."/>
            <person name="Izard J."/>
            <person name="Blanton J.M."/>
            <person name="Baranova O.V."/>
            <person name="Tanner A.C."/>
            <person name="Dewhirst F.E."/>
            <person name="Young S.K."/>
            <person name="Zeng Q."/>
            <person name="Gargeya S."/>
            <person name="Fitzgerald M."/>
            <person name="Haas B."/>
            <person name="Abouelleil A."/>
            <person name="Alvarado L."/>
            <person name="Arachchi H.M."/>
            <person name="Berlin A."/>
            <person name="Brown A."/>
            <person name="Chapman S.B."/>
            <person name="Chen Z."/>
            <person name="Dunbar C."/>
            <person name="Freedman E."/>
            <person name="Gearin G."/>
            <person name="Gellesch M."/>
            <person name="Goldberg J."/>
            <person name="Griggs A."/>
            <person name="Gujja S."/>
            <person name="Heiman D."/>
            <person name="Howarth C."/>
            <person name="Larson L."/>
            <person name="Lui A."/>
            <person name="MacDonald P.J.P."/>
            <person name="Montmayeur A."/>
            <person name="Murphy C."/>
            <person name="Neiman D."/>
            <person name="Pearson M."/>
            <person name="Priest M."/>
            <person name="Roberts A."/>
            <person name="Saif S."/>
            <person name="Shea T."/>
            <person name="Shenoy N."/>
            <person name="Sisk P."/>
            <person name="Stolte C."/>
            <person name="Sykes S."/>
            <person name="Wortman J."/>
            <person name="Nusbaum C."/>
            <person name="Birren B."/>
        </authorList>
    </citation>
    <scope>NUCLEOTIDE SEQUENCE [LARGE SCALE GENOMIC DNA]</scope>
    <source>
        <strain evidence="6 7">F0323</strain>
    </source>
</reference>
<dbReference type="CDD" id="cd02869">
    <property type="entry name" value="PseudoU_synth_RluA_like"/>
    <property type="match status" value="1"/>
</dbReference>
<feature type="domain" description="Pseudouridine synthase RsuA/RluA-like" evidence="5">
    <location>
        <begin position="92"/>
        <end position="241"/>
    </location>
</feature>
<evidence type="ECO:0000313" key="7">
    <source>
        <dbReference type="Proteomes" id="UP000015993"/>
    </source>
</evidence>
<dbReference type="InterPro" id="IPR006225">
    <property type="entry name" value="PsdUridine_synth_RluC/D"/>
</dbReference>
<evidence type="ECO:0000256" key="4">
    <source>
        <dbReference type="RuleBase" id="RU362028"/>
    </source>
</evidence>
<dbReference type="PATRIC" id="fig|679199.3.peg.1993"/>
<dbReference type="Pfam" id="PF00849">
    <property type="entry name" value="PseudoU_synth_2"/>
    <property type="match status" value="1"/>
</dbReference>
<comment type="function">
    <text evidence="4">Responsible for synthesis of pseudouridine from uracil.</text>
</comment>
<sequence length="301" mass="34557">MKMQNKSQQLFTSFVVKTATTLLPFIQHCLNGVSRNKAKSIMAGGGVRVDRAIVKQFDYELQPGMRVEISRHKPKNELSNKFVRIVYEDSQIIVIEKAIGILSMASMNHPYCVKTILDEYFRRTHQKCTAHVVHRLDRDTSGLLVYAKTQRAEQILENNWQNIVTDRRYVALVSGRMEEKAGVVRSWLKDNKAYFTYSSETDNGGKYAVTHFKTIKAADRYSLVDLKLETGRKNQIRVHMKDLNHPVCGDIKYGNGDDPIGRLALHAFRLNFFHPITGEPLRFETSYPKNFLSVFHSSADR</sequence>
<evidence type="ECO:0000259" key="5">
    <source>
        <dbReference type="Pfam" id="PF00849"/>
    </source>
</evidence>
<dbReference type="PROSITE" id="PS50889">
    <property type="entry name" value="S4"/>
    <property type="match status" value="1"/>
</dbReference>
<evidence type="ECO:0000256" key="1">
    <source>
        <dbReference type="ARBA" id="ARBA00010876"/>
    </source>
</evidence>
<dbReference type="GO" id="GO:0140098">
    <property type="term" value="F:catalytic activity, acting on RNA"/>
    <property type="evidence" value="ECO:0007669"/>
    <property type="project" value="UniProtKB-ARBA"/>
</dbReference>